<accession>A0AAV8R1L8</accession>
<dbReference type="AlphaFoldDB" id="A0AAV8R1L8"/>
<evidence type="ECO:0000313" key="2">
    <source>
        <dbReference type="Proteomes" id="UP001222027"/>
    </source>
</evidence>
<reference evidence="1 2" key="1">
    <citation type="submission" date="2022-12" db="EMBL/GenBank/DDBJ databases">
        <title>Chromosome-scale assembly of the Ensete ventricosum genome.</title>
        <authorList>
            <person name="Dussert Y."/>
            <person name="Stocks J."/>
            <person name="Wendawek A."/>
            <person name="Woldeyes F."/>
            <person name="Nichols R.A."/>
            <person name="Borrell J.S."/>
        </authorList>
    </citation>
    <scope>NUCLEOTIDE SEQUENCE [LARGE SCALE GENOMIC DNA]</scope>
    <source>
        <strain evidence="2">cv. Maze</strain>
        <tissue evidence="1">Seeds</tissue>
    </source>
</reference>
<keyword evidence="2" id="KW-1185">Reference proteome</keyword>
<organism evidence="1 2">
    <name type="scientific">Ensete ventricosum</name>
    <name type="common">Abyssinian banana</name>
    <name type="synonym">Musa ensete</name>
    <dbReference type="NCBI Taxonomy" id="4639"/>
    <lineage>
        <taxon>Eukaryota</taxon>
        <taxon>Viridiplantae</taxon>
        <taxon>Streptophyta</taxon>
        <taxon>Embryophyta</taxon>
        <taxon>Tracheophyta</taxon>
        <taxon>Spermatophyta</taxon>
        <taxon>Magnoliopsida</taxon>
        <taxon>Liliopsida</taxon>
        <taxon>Zingiberales</taxon>
        <taxon>Musaceae</taxon>
        <taxon>Ensete</taxon>
    </lineage>
</organism>
<evidence type="ECO:0008006" key="3">
    <source>
        <dbReference type="Google" id="ProtNLM"/>
    </source>
</evidence>
<protein>
    <recommendedName>
        <fullName evidence="3">Secreted protein</fullName>
    </recommendedName>
</protein>
<comment type="caution">
    <text evidence="1">The sequence shown here is derived from an EMBL/GenBank/DDBJ whole genome shotgun (WGS) entry which is preliminary data.</text>
</comment>
<evidence type="ECO:0000313" key="1">
    <source>
        <dbReference type="EMBL" id="KAJ8497303.1"/>
    </source>
</evidence>
<sequence length="73" mass="7748">MARRYGCGKGDACLAFFRFSLYGIILASRSVCFADDAAAPSGTSPTSSDTSAPIYPRSRRIVEGGVRAIERLG</sequence>
<gene>
    <name evidence="1" type="ORF">OPV22_007855</name>
</gene>
<dbReference type="EMBL" id="JAQQAF010000003">
    <property type="protein sequence ID" value="KAJ8497303.1"/>
    <property type="molecule type" value="Genomic_DNA"/>
</dbReference>
<dbReference type="Proteomes" id="UP001222027">
    <property type="component" value="Unassembled WGS sequence"/>
</dbReference>
<proteinExistence type="predicted"/>
<name>A0AAV8R1L8_ENSVE</name>